<dbReference type="SMART" id="SM00220">
    <property type="entry name" value="S_TKc"/>
    <property type="match status" value="1"/>
</dbReference>
<dbReference type="Proteomes" id="UP000518266">
    <property type="component" value="Unassembled WGS sequence"/>
</dbReference>
<evidence type="ECO:0000256" key="6">
    <source>
        <dbReference type="ARBA" id="ARBA00022679"/>
    </source>
</evidence>
<evidence type="ECO:0000313" key="18">
    <source>
        <dbReference type="EMBL" id="KAF3847673.1"/>
    </source>
</evidence>
<keyword evidence="7" id="KW-0677">Repeat</keyword>
<dbReference type="PROSITE" id="PS50011">
    <property type="entry name" value="PROTEIN_KINASE_DOM"/>
    <property type="match status" value="1"/>
</dbReference>
<accession>A0A7J5YEW7</accession>
<feature type="region of interest" description="Disordered" evidence="15">
    <location>
        <begin position="759"/>
        <end position="803"/>
    </location>
</feature>
<feature type="binding site" evidence="14">
    <location>
        <position position="212"/>
    </location>
    <ligand>
        <name>ATP</name>
        <dbReference type="ChEBI" id="CHEBI:30616"/>
    </ligand>
</feature>
<feature type="domain" description="SH3" evidence="16">
    <location>
        <begin position="109"/>
        <end position="173"/>
    </location>
</feature>
<dbReference type="GO" id="GO:0043065">
    <property type="term" value="P:positive regulation of apoptotic process"/>
    <property type="evidence" value="ECO:0007669"/>
    <property type="project" value="TreeGrafter"/>
</dbReference>
<feature type="compositionally biased region" description="Low complexity" evidence="15">
    <location>
        <begin position="784"/>
        <end position="796"/>
    </location>
</feature>
<evidence type="ECO:0000256" key="2">
    <source>
        <dbReference type="ARBA" id="ARBA00006529"/>
    </source>
</evidence>
<dbReference type="InterPro" id="IPR017441">
    <property type="entry name" value="Protein_kinase_ATP_BS"/>
</dbReference>
<dbReference type="Pfam" id="PF00018">
    <property type="entry name" value="SH3_1"/>
    <property type="match status" value="1"/>
</dbReference>
<evidence type="ECO:0000256" key="15">
    <source>
        <dbReference type="SAM" id="MobiDB-lite"/>
    </source>
</evidence>
<feature type="compositionally biased region" description="Gly residues" evidence="15">
    <location>
        <begin position="692"/>
        <end position="709"/>
    </location>
</feature>
<keyword evidence="19" id="KW-1185">Reference proteome</keyword>
<evidence type="ECO:0000256" key="1">
    <source>
        <dbReference type="ARBA" id="ARBA00001946"/>
    </source>
</evidence>
<dbReference type="PROSITE" id="PS00107">
    <property type="entry name" value="PROTEIN_KINASE_ATP"/>
    <property type="match status" value="1"/>
</dbReference>
<comment type="cofactor">
    <cofactor evidence="1">
        <name>Mg(2+)</name>
        <dbReference type="ChEBI" id="CHEBI:18420"/>
    </cofactor>
</comment>
<feature type="region of interest" description="Disordered" evidence="15">
    <location>
        <begin position="596"/>
        <end position="709"/>
    </location>
</feature>
<evidence type="ECO:0000256" key="10">
    <source>
        <dbReference type="ARBA" id="ARBA00022840"/>
    </source>
</evidence>
<evidence type="ECO:0000256" key="8">
    <source>
        <dbReference type="ARBA" id="ARBA00022741"/>
    </source>
</evidence>
<comment type="similarity">
    <text evidence="2">Belongs to the protein kinase superfamily. STE Ser/Thr protein kinase family. MAP kinase kinase kinase subfamily.</text>
</comment>
<dbReference type="InterPro" id="IPR011009">
    <property type="entry name" value="Kinase-like_dom_sf"/>
</dbReference>
<dbReference type="FunFam" id="3.30.200.20:FF:000085">
    <property type="entry name" value="Mitogen-activated protein kinase kinase kinase"/>
    <property type="match status" value="1"/>
</dbReference>
<dbReference type="SUPFAM" id="SSF56112">
    <property type="entry name" value="Protein kinase-like (PK-like)"/>
    <property type="match status" value="1"/>
</dbReference>
<dbReference type="GO" id="GO:0005524">
    <property type="term" value="F:ATP binding"/>
    <property type="evidence" value="ECO:0007669"/>
    <property type="project" value="UniProtKB-UniRule"/>
</dbReference>
<comment type="catalytic activity">
    <reaction evidence="12">
        <text>L-seryl-[protein] + ATP = O-phospho-L-seryl-[protein] + ADP + H(+)</text>
        <dbReference type="Rhea" id="RHEA:17989"/>
        <dbReference type="Rhea" id="RHEA-COMP:9863"/>
        <dbReference type="Rhea" id="RHEA-COMP:11604"/>
        <dbReference type="ChEBI" id="CHEBI:15378"/>
        <dbReference type="ChEBI" id="CHEBI:29999"/>
        <dbReference type="ChEBI" id="CHEBI:30616"/>
        <dbReference type="ChEBI" id="CHEBI:83421"/>
        <dbReference type="ChEBI" id="CHEBI:456216"/>
        <dbReference type="EC" id="2.7.11.25"/>
    </reaction>
</comment>
<feature type="compositionally biased region" description="Low complexity" evidence="15">
    <location>
        <begin position="88"/>
        <end position="101"/>
    </location>
</feature>
<evidence type="ECO:0000313" key="19">
    <source>
        <dbReference type="Proteomes" id="UP000518266"/>
    </source>
</evidence>
<dbReference type="EMBL" id="JAAKFY010000013">
    <property type="protein sequence ID" value="KAF3847673.1"/>
    <property type="molecule type" value="Genomic_DNA"/>
</dbReference>
<dbReference type="AlphaFoldDB" id="A0A7J5YEW7"/>
<evidence type="ECO:0000256" key="9">
    <source>
        <dbReference type="ARBA" id="ARBA00022777"/>
    </source>
</evidence>
<feature type="compositionally biased region" description="Basic and acidic residues" evidence="15">
    <location>
        <begin position="616"/>
        <end position="628"/>
    </location>
</feature>
<keyword evidence="4 13" id="KW-0728">SH3 domain</keyword>
<keyword evidence="8 14" id="KW-0547">Nucleotide-binding</keyword>
<keyword evidence="10 14" id="KW-0067">ATP-binding</keyword>
<dbReference type="PROSITE" id="PS50002">
    <property type="entry name" value="SH3"/>
    <property type="match status" value="1"/>
</dbReference>
<keyword evidence="6" id="KW-0808">Transferase</keyword>
<dbReference type="GO" id="GO:0004706">
    <property type="term" value="F:JUN kinase kinase kinase activity"/>
    <property type="evidence" value="ECO:0007669"/>
    <property type="project" value="TreeGrafter"/>
</dbReference>
<dbReference type="OrthoDB" id="339325at2759"/>
<dbReference type="Pfam" id="PF07714">
    <property type="entry name" value="PK_Tyr_Ser-Thr"/>
    <property type="match status" value="1"/>
</dbReference>
<feature type="region of interest" description="Disordered" evidence="15">
    <location>
        <begin position="824"/>
        <end position="852"/>
    </location>
</feature>
<evidence type="ECO:0000256" key="13">
    <source>
        <dbReference type="PROSITE-ProRule" id="PRU00192"/>
    </source>
</evidence>
<evidence type="ECO:0000259" key="17">
    <source>
        <dbReference type="PROSITE" id="PS50011"/>
    </source>
</evidence>
<evidence type="ECO:0000256" key="5">
    <source>
        <dbReference type="ARBA" id="ARBA00022527"/>
    </source>
</evidence>
<dbReference type="SMART" id="SM00326">
    <property type="entry name" value="SH3"/>
    <property type="match status" value="1"/>
</dbReference>
<comment type="caution">
    <text evidence="18">The sequence shown here is derived from an EMBL/GenBank/DDBJ whole genome shotgun (WGS) entry which is preliminary data.</text>
</comment>
<feature type="compositionally biased region" description="Low complexity" evidence="15">
    <location>
        <begin position="671"/>
        <end position="684"/>
    </location>
</feature>
<reference evidence="18 19" key="1">
    <citation type="submission" date="2020-03" db="EMBL/GenBank/DDBJ databases">
        <title>Dissostichus mawsoni Genome sequencing and assembly.</title>
        <authorList>
            <person name="Park H."/>
        </authorList>
    </citation>
    <scope>NUCLEOTIDE SEQUENCE [LARGE SCALE GENOMIC DNA]</scope>
    <source>
        <strain evidence="18">DM0001</strain>
        <tissue evidence="18">Muscle</tissue>
    </source>
</reference>
<protein>
    <recommendedName>
        <fullName evidence="3">mitogen-activated protein kinase kinase kinase</fullName>
        <ecNumber evidence="3">2.7.11.25</ecNumber>
    </recommendedName>
</protein>
<feature type="compositionally biased region" description="Low complexity" evidence="15">
    <location>
        <begin position="1001"/>
        <end position="1028"/>
    </location>
</feature>
<dbReference type="Gene3D" id="1.10.510.10">
    <property type="entry name" value="Transferase(Phosphotransferase) domain 1"/>
    <property type="match status" value="1"/>
</dbReference>
<feature type="compositionally biased region" description="Pro residues" evidence="15">
    <location>
        <begin position="69"/>
        <end position="78"/>
    </location>
</feature>
<evidence type="ECO:0000259" key="16">
    <source>
        <dbReference type="PROSITE" id="PS50002"/>
    </source>
</evidence>
<comment type="catalytic activity">
    <reaction evidence="11">
        <text>L-threonyl-[protein] + ATP = O-phospho-L-threonyl-[protein] + ADP + H(+)</text>
        <dbReference type="Rhea" id="RHEA:46608"/>
        <dbReference type="Rhea" id="RHEA-COMP:11060"/>
        <dbReference type="Rhea" id="RHEA-COMP:11605"/>
        <dbReference type="ChEBI" id="CHEBI:15378"/>
        <dbReference type="ChEBI" id="CHEBI:30013"/>
        <dbReference type="ChEBI" id="CHEBI:30616"/>
        <dbReference type="ChEBI" id="CHEBI:61977"/>
        <dbReference type="ChEBI" id="CHEBI:456216"/>
        <dbReference type="EC" id="2.7.11.25"/>
    </reaction>
</comment>
<gene>
    <name evidence="18" type="ORF">F7725_020701</name>
</gene>
<dbReference type="Gene3D" id="2.30.30.40">
    <property type="entry name" value="SH3 Domains"/>
    <property type="match status" value="1"/>
</dbReference>
<evidence type="ECO:0000256" key="3">
    <source>
        <dbReference type="ARBA" id="ARBA00012406"/>
    </source>
</evidence>
<evidence type="ECO:0000256" key="11">
    <source>
        <dbReference type="ARBA" id="ARBA00047559"/>
    </source>
</evidence>
<proteinExistence type="inferred from homology"/>
<feature type="region of interest" description="Disordered" evidence="15">
    <location>
        <begin position="888"/>
        <end position="929"/>
    </location>
</feature>
<sequence length="1214" mass="131947">MDFVPELTEGRPTASNNSLAAMHPYGRASSTAAPRSCTSCGGSCSPPPPCLIPPDPPSSATSSSCLPPNMTPPPPKCPAPLVQVENGSSWNSSTFSSSPDSHPGHHCAANNPYWTAVFDYEATADEELTLRRGDLLEVLSKDSKVSGDEGWWTGKIQDKGGAANYQQLTAGGVGDCPLEIDFSELSLEEVIGAGGFGKVYKGLWLLEEVAVKAARQDPDEDISVTAESVRQEARLFWMLRHPNIISLRGVCLREPNLCLVMEYARGGALNRALAGKKVPPRVLVNWAVQIATGMDYLHNQAFVPIIHRDLKSSNSKYCKHMTLSCQLLTKIFVCSSSSSVLIQEPAEREDLGGRTLKITDFGLAREWHQTTKMSAAGTYAWMAPEVIKLSLFSKSSDVWSFGVLLWELLTGEVPYREIDALAVAYGVAMNKLTLPVPSTCPEPFAHLLAECWSPNPRSRPSFSSILQRLLAIEQSAMFQMPLESFHSLQEDWRLEIQQMFDELRAKEKALSIRSQFRRPPVWTRGRLRGARAPPPASPGVIPRLRAIRREWEHPKTESILCERQCVYGVTVMLSDCSSVTPSDGSKTWGRSAVCKKEDLSTSKKKGRTWGPSSTLQKERVGGEEKLKSLGEGSKVWSSSAPNLGKSPKHAPMSAGFSSLNEMEECCESEESPGSLLPSESSSNGAVEDSGPLWGGLGPNTGSCQGPGGLGPGVSYQDSLRRCSQRKKSDMFLLGCASLLASVGLGQDLLQHGKLQVLQDEQDQREEQRKKKEGLFQRTGRFRRSTSPPSRNLSLSLSRHHDSALPCMDPSPSVTLLSLSSLSDCNSTKSLLPSDPDEFPLTPMPGGKTPVAPPAPALNPLLDLRAESFKKEPNQSLTPTHVSVAFSRGHRRTPSDGAIRPRAQTMGHHRTPSDGSMPMPPPPGAPHRTTYKGTLEILDIPRLPDPSIIFPVPQRRKAPAPPIPDPAPLSLISPLERPKTLEFAPRPRPTPTRRPDPWKLNSLSRTLSSSPSSSCDSPLGSGDSGPSTTRPTLMDLDAEGQSTDPTVPLCGKRQAAALCGQTYLLFSECANCSSRLICLCRFCDAAHFLLTSFTPKRYIFLNIPLNIVSLSTPGSVFVLILHVVGSFAAQTSPLPSSSLLISLHGGLRPLPSNQEKAFYLSALMDWFNPQPCTVRNKEFIFSVLTPSHLNPVSKHVFSKGLADQCLSDSAVTMNA</sequence>
<dbReference type="InterPro" id="IPR001245">
    <property type="entry name" value="Ser-Thr/Tyr_kinase_cat_dom"/>
</dbReference>
<dbReference type="InterPro" id="IPR051681">
    <property type="entry name" value="Ser/Thr_Kinases-Pseudokinases"/>
</dbReference>
<feature type="compositionally biased region" description="Low complexity" evidence="15">
    <location>
        <begin position="58"/>
        <end position="68"/>
    </location>
</feature>
<dbReference type="InterPro" id="IPR036028">
    <property type="entry name" value="SH3-like_dom_sf"/>
</dbReference>
<feature type="compositionally biased region" description="Acidic residues" evidence="15">
    <location>
        <begin position="661"/>
        <end position="670"/>
    </location>
</feature>
<keyword evidence="9" id="KW-0418">Kinase</keyword>
<evidence type="ECO:0000256" key="4">
    <source>
        <dbReference type="ARBA" id="ARBA00022443"/>
    </source>
</evidence>
<dbReference type="Gene3D" id="3.30.200.20">
    <property type="entry name" value="Phosphorylase Kinase, domain 1"/>
    <property type="match status" value="1"/>
</dbReference>
<dbReference type="InterPro" id="IPR000719">
    <property type="entry name" value="Prot_kinase_dom"/>
</dbReference>
<dbReference type="PANTHER" id="PTHR44329">
    <property type="entry name" value="SERINE/THREONINE-PROTEIN KINASE TNNI3K-RELATED"/>
    <property type="match status" value="1"/>
</dbReference>
<feature type="domain" description="Protein kinase" evidence="17">
    <location>
        <begin position="185"/>
        <end position="478"/>
    </location>
</feature>
<feature type="region of interest" description="Disordered" evidence="15">
    <location>
        <begin position="943"/>
        <end position="1040"/>
    </location>
</feature>
<evidence type="ECO:0000256" key="14">
    <source>
        <dbReference type="PROSITE-ProRule" id="PRU10141"/>
    </source>
</evidence>
<dbReference type="EC" id="2.7.11.25" evidence="3"/>
<feature type="region of interest" description="Disordered" evidence="15">
    <location>
        <begin position="1"/>
        <end position="21"/>
    </location>
</feature>
<feature type="compositionally biased region" description="Basic and acidic residues" evidence="15">
    <location>
        <begin position="764"/>
        <end position="774"/>
    </location>
</feature>
<dbReference type="InterPro" id="IPR001452">
    <property type="entry name" value="SH3_domain"/>
</dbReference>
<feature type="region of interest" description="Disordered" evidence="15">
    <location>
        <begin position="55"/>
        <end position="102"/>
    </location>
</feature>
<dbReference type="SUPFAM" id="SSF50044">
    <property type="entry name" value="SH3-domain"/>
    <property type="match status" value="1"/>
</dbReference>
<organism evidence="18 19">
    <name type="scientific">Dissostichus mawsoni</name>
    <name type="common">Antarctic cod</name>
    <dbReference type="NCBI Taxonomy" id="36200"/>
    <lineage>
        <taxon>Eukaryota</taxon>
        <taxon>Metazoa</taxon>
        <taxon>Chordata</taxon>
        <taxon>Craniata</taxon>
        <taxon>Vertebrata</taxon>
        <taxon>Euteleostomi</taxon>
        <taxon>Actinopterygii</taxon>
        <taxon>Neopterygii</taxon>
        <taxon>Teleostei</taxon>
        <taxon>Neoteleostei</taxon>
        <taxon>Acanthomorphata</taxon>
        <taxon>Eupercaria</taxon>
        <taxon>Perciformes</taxon>
        <taxon>Notothenioidei</taxon>
        <taxon>Nototheniidae</taxon>
        <taxon>Dissostichus</taxon>
    </lineage>
</organism>
<evidence type="ECO:0000256" key="12">
    <source>
        <dbReference type="ARBA" id="ARBA00048329"/>
    </source>
</evidence>
<evidence type="ECO:0000256" key="7">
    <source>
        <dbReference type="ARBA" id="ARBA00022737"/>
    </source>
</evidence>
<name>A0A7J5YEW7_DISMA</name>
<dbReference type="FunFam" id="1.10.510.10:FF:000076">
    <property type="entry name" value="Mitogen-activated protein kinase kinase kinase"/>
    <property type="match status" value="1"/>
</dbReference>
<dbReference type="PANTHER" id="PTHR44329:SF39">
    <property type="entry name" value="MITOGEN-ACTIVATED PROTEIN KINASE KINASE KINASE 10"/>
    <property type="match status" value="1"/>
</dbReference>
<keyword evidence="5" id="KW-0723">Serine/threonine-protein kinase</keyword>
<dbReference type="PRINTS" id="PR00109">
    <property type="entry name" value="TYRKINASE"/>
</dbReference>